<proteinExistence type="predicted"/>
<keyword evidence="9" id="KW-1185">Reference proteome</keyword>
<evidence type="ECO:0000313" key="8">
    <source>
        <dbReference type="EMBL" id="RYR05349.1"/>
    </source>
</evidence>
<evidence type="ECO:0000256" key="1">
    <source>
        <dbReference type="ARBA" id="ARBA00012612"/>
    </source>
</evidence>
<accession>A0A444YTU4</accession>
<dbReference type="InterPro" id="IPR012336">
    <property type="entry name" value="Thioredoxin-like_fold"/>
</dbReference>
<keyword evidence="3" id="KW-0560">Oxidoreductase</keyword>
<gene>
    <name evidence="8" type="ORF">Ahy_B06g085219</name>
</gene>
<dbReference type="STRING" id="3818.A0A444YTU4"/>
<dbReference type="InterPro" id="IPR052259">
    <property type="entry name" value="Nucleoredoxin-like"/>
</dbReference>
<name>A0A444YTU4_ARAHY</name>
<comment type="catalytic activity">
    <reaction evidence="6">
        <text>[protein]-dithiol + NADP(+) = [protein]-disulfide + NADPH + H(+)</text>
        <dbReference type="Rhea" id="RHEA:18753"/>
        <dbReference type="Rhea" id="RHEA-COMP:10593"/>
        <dbReference type="Rhea" id="RHEA-COMP:10594"/>
        <dbReference type="ChEBI" id="CHEBI:15378"/>
        <dbReference type="ChEBI" id="CHEBI:29950"/>
        <dbReference type="ChEBI" id="CHEBI:50058"/>
        <dbReference type="ChEBI" id="CHEBI:57783"/>
        <dbReference type="ChEBI" id="CHEBI:58349"/>
        <dbReference type="EC" id="1.8.1.8"/>
    </reaction>
</comment>
<dbReference type="Pfam" id="PF13905">
    <property type="entry name" value="Thioredoxin_8"/>
    <property type="match status" value="1"/>
</dbReference>
<reference evidence="8 9" key="1">
    <citation type="submission" date="2019-01" db="EMBL/GenBank/DDBJ databases">
        <title>Sequencing of cultivated peanut Arachis hypogaea provides insights into genome evolution and oil improvement.</title>
        <authorList>
            <person name="Chen X."/>
        </authorList>
    </citation>
    <scope>NUCLEOTIDE SEQUENCE [LARGE SCALE GENOMIC DNA]</scope>
    <source>
        <strain evidence="9">cv. Fuhuasheng</strain>
        <tissue evidence="8">Leaves</tissue>
    </source>
</reference>
<dbReference type="AlphaFoldDB" id="A0A444YTU4"/>
<keyword evidence="4" id="KW-0520">NAD</keyword>
<feature type="domain" description="Thioredoxin-like fold" evidence="7">
    <location>
        <begin position="61"/>
        <end position="104"/>
    </location>
</feature>
<dbReference type="EC" id="1.8.1.8" evidence="1"/>
<dbReference type="PANTHER" id="PTHR13871">
    <property type="entry name" value="THIOREDOXIN"/>
    <property type="match status" value="1"/>
</dbReference>
<sequence length="130" mass="14664">MLLYKVFKVLPTFTLAKIQELKDLEEEAKRNQSLKSLLISPSRDFVISSYGNKIDIFELEGKMVGLYFSSSSYERCTDFTFSLVEFYDKLRSDGESFEFVMIHLLMRAGRRQVPVGAGSSEVKGGRGGVG</sequence>
<organism evidence="8 9">
    <name type="scientific">Arachis hypogaea</name>
    <name type="common">Peanut</name>
    <dbReference type="NCBI Taxonomy" id="3818"/>
    <lineage>
        <taxon>Eukaryota</taxon>
        <taxon>Viridiplantae</taxon>
        <taxon>Streptophyta</taxon>
        <taxon>Embryophyta</taxon>
        <taxon>Tracheophyta</taxon>
        <taxon>Spermatophyta</taxon>
        <taxon>Magnoliopsida</taxon>
        <taxon>eudicotyledons</taxon>
        <taxon>Gunneridae</taxon>
        <taxon>Pentapetalae</taxon>
        <taxon>rosids</taxon>
        <taxon>fabids</taxon>
        <taxon>Fabales</taxon>
        <taxon>Fabaceae</taxon>
        <taxon>Papilionoideae</taxon>
        <taxon>50 kb inversion clade</taxon>
        <taxon>dalbergioids sensu lato</taxon>
        <taxon>Dalbergieae</taxon>
        <taxon>Pterocarpus clade</taxon>
        <taxon>Arachis</taxon>
    </lineage>
</organism>
<evidence type="ECO:0000313" key="9">
    <source>
        <dbReference type="Proteomes" id="UP000289738"/>
    </source>
</evidence>
<keyword evidence="2" id="KW-0677">Repeat</keyword>
<evidence type="ECO:0000256" key="5">
    <source>
        <dbReference type="ARBA" id="ARBA00047388"/>
    </source>
</evidence>
<evidence type="ECO:0000256" key="6">
    <source>
        <dbReference type="ARBA" id="ARBA00047804"/>
    </source>
</evidence>
<dbReference type="GO" id="GO:0047134">
    <property type="term" value="F:protein-disulfide reductase [NAD(P)H] activity"/>
    <property type="evidence" value="ECO:0007669"/>
    <property type="project" value="UniProtKB-EC"/>
</dbReference>
<dbReference type="EMBL" id="SDMP01000016">
    <property type="protein sequence ID" value="RYR05349.1"/>
    <property type="molecule type" value="Genomic_DNA"/>
</dbReference>
<dbReference type="InterPro" id="IPR036249">
    <property type="entry name" value="Thioredoxin-like_sf"/>
</dbReference>
<evidence type="ECO:0000256" key="4">
    <source>
        <dbReference type="ARBA" id="ARBA00023027"/>
    </source>
</evidence>
<evidence type="ECO:0000259" key="7">
    <source>
        <dbReference type="Pfam" id="PF13905"/>
    </source>
</evidence>
<dbReference type="PANTHER" id="PTHR13871:SF96">
    <property type="entry name" value="THIOREDOXIN DOMAIN-CONTAINING PROTEIN"/>
    <property type="match status" value="1"/>
</dbReference>
<dbReference type="Proteomes" id="UP000289738">
    <property type="component" value="Chromosome B06"/>
</dbReference>
<dbReference type="SUPFAM" id="SSF52833">
    <property type="entry name" value="Thioredoxin-like"/>
    <property type="match status" value="1"/>
</dbReference>
<protein>
    <recommendedName>
        <fullName evidence="1">protein-disulfide reductase</fullName>
        <ecNumber evidence="1">1.8.1.8</ecNumber>
    </recommendedName>
</protein>
<dbReference type="Gene3D" id="3.40.30.10">
    <property type="entry name" value="Glutaredoxin"/>
    <property type="match status" value="1"/>
</dbReference>
<comment type="caution">
    <text evidence="8">The sequence shown here is derived from an EMBL/GenBank/DDBJ whole genome shotgun (WGS) entry which is preliminary data.</text>
</comment>
<comment type="catalytic activity">
    <reaction evidence="5">
        <text>[protein]-dithiol + NAD(+) = [protein]-disulfide + NADH + H(+)</text>
        <dbReference type="Rhea" id="RHEA:18749"/>
        <dbReference type="Rhea" id="RHEA-COMP:10593"/>
        <dbReference type="Rhea" id="RHEA-COMP:10594"/>
        <dbReference type="ChEBI" id="CHEBI:15378"/>
        <dbReference type="ChEBI" id="CHEBI:29950"/>
        <dbReference type="ChEBI" id="CHEBI:50058"/>
        <dbReference type="ChEBI" id="CHEBI:57540"/>
        <dbReference type="ChEBI" id="CHEBI:57945"/>
        <dbReference type="EC" id="1.8.1.8"/>
    </reaction>
</comment>
<evidence type="ECO:0000256" key="2">
    <source>
        <dbReference type="ARBA" id="ARBA00022737"/>
    </source>
</evidence>
<evidence type="ECO:0000256" key="3">
    <source>
        <dbReference type="ARBA" id="ARBA00023002"/>
    </source>
</evidence>